<evidence type="ECO:0008006" key="3">
    <source>
        <dbReference type="Google" id="ProtNLM"/>
    </source>
</evidence>
<comment type="caution">
    <text evidence="1">The sequence shown here is derived from an EMBL/GenBank/DDBJ whole genome shotgun (WGS) entry which is preliminary data.</text>
</comment>
<reference evidence="1" key="1">
    <citation type="submission" date="2021-03" db="EMBL/GenBank/DDBJ databases">
        <title>Draft genome sequence of rust myrtle Austropuccinia psidii MF-1, a brazilian biotype.</title>
        <authorList>
            <person name="Quecine M.C."/>
            <person name="Pachon D.M.R."/>
            <person name="Bonatelli M.L."/>
            <person name="Correr F.H."/>
            <person name="Franceschini L.M."/>
            <person name="Leite T.F."/>
            <person name="Margarido G.R.A."/>
            <person name="Almeida C.A."/>
            <person name="Ferrarezi J.A."/>
            <person name="Labate C.A."/>
        </authorList>
    </citation>
    <scope>NUCLEOTIDE SEQUENCE</scope>
    <source>
        <strain evidence="1">MF-1</strain>
    </source>
</reference>
<gene>
    <name evidence="1" type="ORF">O181_065938</name>
</gene>
<name>A0A9Q3I338_9BASI</name>
<dbReference type="Proteomes" id="UP000765509">
    <property type="component" value="Unassembled WGS sequence"/>
</dbReference>
<dbReference type="OrthoDB" id="2316594at2759"/>
<dbReference type="InterPro" id="IPR027417">
    <property type="entry name" value="P-loop_NTPase"/>
</dbReference>
<evidence type="ECO:0000313" key="2">
    <source>
        <dbReference type="Proteomes" id="UP000765509"/>
    </source>
</evidence>
<keyword evidence="2" id="KW-1185">Reference proteome</keyword>
<protein>
    <recommendedName>
        <fullName evidence="3">Zona occludens toxin N-terminal domain-containing protein</fullName>
    </recommendedName>
</protein>
<sequence length="474" mass="52917">MNLNPDPEMILLHPLNYHKNSNLDSEKFLPSFSDFNEDEFKNVPIITGDAATLSNHQFPQRTILGTVISQHARDFPKNLQIPKLYINTNTPFSAIICGVQGSGKSHSASVLLEGCLINDKRIGNLPKPLIGLCLHYDPGQANLPCEAAYLAIKTNNPQITNPSPPKVPVTVLVSPHYIGKMKSVYSKINQVKILPFYISQSSLNASRILSLMGFTEGLVMPLYLQRAMTILRQMGGDKFNYQAFKTKMNEEDLNPAQRSGFLMRTEMLESYLTNKDHPDMTSYFQPGRLLIIDLRDPFINSSLVSVLFDIVLGLFIESKMGTGKVLLLDEAHKYLNTSTGSAQLTHSITSLIRQQRHFGIRTLISTQEPTIIPSTMLDIASFILIHRFSSPSWAKHLNNHICCEYDDTKNDFDWFNIASRARLGEAILVAPTGLGLAKKNNQSTLMPLSTGFLLIQTRKRLTFDGGASILAHKV</sequence>
<organism evidence="1 2">
    <name type="scientific">Austropuccinia psidii MF-1</name>
    <dbReference type="NCBI Taxonomy" id="1389203"/>
    <lineage>
        <taxon>Eukaryota</taxon>
        <taxon>Fungi</taxon>
        <taxon>Dikarya</taxon>
        <taxon>Basidiomycota</taxon>
        <taxon>Pucciniomycotina</taxon>
        <taxon>Pucciniomycetes</taxon>
        <taxon>Pucciniales</taxon>
        <taxon>Sphaerophragmiaceae</taxon>
        <taxon>Austropuccinia</taxon>
    </lineage>
</organism>
<dbReference type="AlphaFoldDB" id="A0A9Q3I338"/>
<accession>A0A9Q3I338</accession>
<evidence type="ECO:0000313" key="1">
    <source>
        <dbReference type="EMBL" id="MBW0526223.1"/>
    </source>
</evidence>
<dbReference type="EMBL" id="AVOT02032459">
    <property type="protein sequence ID" value="MBW0526223.1"/>
    <property type="molecule type" value="Genomic_DNA"/>
</dbReference>
<proteinExistence type="predicted"/>
<dbReference type="Gene3D" id="3.40.50.300">
    <property type="entry name" value="P-loop containing nucleotide triphosphate hydrolases"/>
    <property type="match status" value="1"/>
</dbReference>
<dbReference type="SUPFAM" id="SSF52540">
    <property type="entry name" value="P-loop containing nucleoside triphosphate hydrolases"/>
    <property type="match status" value="1"/>
</dbReference>